<dbReference type="HOGENOM" id="CLU_019361_0_0_1"/>
<dbReference type="Pfam" id="PF00646">
    <property type="entry name" value="F-box"/>
    <property type="match status" value="1"/>
</dbReference>
<dbReference type="InterPro" id="IPR051553">
    <property type="entry name" value="Ran_GTPase-activating"/>
</dbReference>
<evidence type="ECO:0000259" key="2">
    <source>
        <dbReference type="PROSITE" id="PS50181"/>
    </source>
</evidence>
<name>A0A0D2DAR5_9EURO</name>
<dbReference type="InterPro" id="IPR009091">
    <property type="entry name" value="RCC1/BLIP-II"/>
</dbReference>
<dbReference type="GO" id="GO:0005737">
    <property type="term" value="C:cytoplasm"/>
    <property type="evidence" value="ECO:0007669"/>
    <property type="project" value="TreeGrafter"/>
</dbReference>
<evidence type="ECO:0000313" key="3">
    <source>
        <dbReference type="EMBL" id="KIW40203.1"/>
    </source>
</evidence>
<dbReference type="GeneID" id="27359495"/>
<dbReference type="VEuPathDB" id="FungiDB:PV06_07421"/>
<reference evidence="3 4" key="1">
    <citation type="submission" date="2015-01" db="EMBL/GenBank/DDBJ databases">
        <title>The Genome Sequence of Exophiala oligosperma CBS72588.</title>
        <authorList>
            <consortium name="The Broad Institute Genomics Platform"/>
            <person name="Cuomo C."/>
            <person name="de Hoog S."/>
            <person name="Gorbushina A."/>
            <person name="Stielow B."/>
            <person name="Teixiera M."/>
            <person name="Abouelleil A."/>
            <person name="Chapman S.B."/>
            <person name="Priest M."/>
            <person name="Young S.K."/>
            <person name="Wortman J."/>
            <person name="Nusbaum C."/>
            <person name="Birren B."/>
        </authorList>
    </citation>
    <scope>NUCLEOTIDE SEQUENCE [LARGE SCALE GENOMIC DNA]</scope>
    <source>
        <strain evidence="3 4">CBS 72588</strain>
    </source>
</reference>
<protein>
    <recommendedName>
        <fullName evidence="2">F-box domain-containing protein</fullName>
    </recommendedName>
</protein>
<dbReference type="SUPFAM" id="SSF50985">
    <property type="entry name" value="RCC1/BLIP-II"/>
    <property type="match status" value="1"/>
</dbReference>
<feature type="region of interest" description="Disordered" evidence="1">
    <location>
        <begin position="550"/>
        <end position="580"/>
    </location>
</feature>
<dbReference type="InterPro" id="IPR001810">
    <property type="entry name" value="F-box_dom"/>
</dbReference>
<dbReference type="OrthoDB" id="61110at2759"/>
<dbReference type="PROSITE" id="PS50181">
    <property type="entry name" value="FBOX"/>
    <property type="match status" value="1"/>
</dbReference>
<dbReference type="PROSITE" id="PS00626">
    <property type="entry name" value="RCC1_2"/>
    <property type="match status" value="1"/>
</dbReference>
<organism evidence="3 4">
    <name type="scientific">Exophiala oligosperma</name>
    <dbReference type="NCBI Taxonomy" id="215243"/>
    <lineage>
        <taxon>Eukaryota</taxon>
        <taxon>Fungi</taxon>
        <taxon>Dikarya</taxon>
        <taxon>Ascomycota</taxon>
        <taxon>Pezizomycotina</taxon>
        <taxon>Eurotiomycetes</taxon>
        <taxon>Chaetothyriomycetidae</taxon>
        <taxon>Chaetothyriales</taxon>
        <taxon>Herpotrichiellaceae</taxon>
        <taxon>Exophiala</taxon>
    </lineage>
</organism>
<sequence>MLLPELPQDVLSLILSHLAPRDYLAFCQVSNAIYSEYRQDSLYWRTQTSITFRLPISPLLAADGPRWYWLYKRLKTQTELYTWGQGVRNNLGPARALPSFAPHPPFRGPNPARSPLTNIPNRPRLRQLPRPYPRQIFRRVSSNWPTETHVPDEVGVIVDLQCGGWSTTILSSKGRLYTVGIIDSMNGIPVGQSRQDFTMLEYITQSTSAVRQFSSGRRHILALTDDGEIISWDRIDAKGLKVFPRSGRDFGGKPIKVSAGWAESSAYVPEAGIIFWDPVRNNQSDDMDDSIHVKEKLIPGTARKRTENGYIEITKHVILTNFAVWITSDSKIYACDLHVDSAEQDAPTGTPFEVPGFSGDNSELKDIQGQFEKFAVFTASGKVISGDVQYLRRCAEVGSNLILAELLPSKPRDIPALQHTGVIGLAYGDYHYHALHVNGKITSYGTESKQCGSLGLGHYEEGAKFRGLFRERALPQVDACLTPAAYLRGRQVWFEPELRDWLKWLQDSSLRPLVESSHQERSESQAWTEHPRNFADILNGEAQAAFSEWVEQEGRHWEEGPAASRTSLSAPEDHAPKKQESGDYVNLGAYFVIAVAAAGWHSGALVLKDEEKAWEVRNLWVVPKRHGDHEDHEDHTKSMPGAFQHLDVGEDEEYIFQNEGFPRVQLPNGTELPGPGELRPWRDGMPTMQDMGLGQDEPQNVWLGA</sequence>
<dbReference type="RefSeq" id="XP_016260419.1">
    <property type="nucleotide sequence ID" value="XM_016408665.1"/>
</dbReference>
<accession>A0A0D2DAR5</accession>
<feature type="region of interest" description="Disordered" evidence="1">
    <location>
        <begin position="686"/>
        <end position="705"/>
    </location>
</feature>
<dbReference type="GO" id="GO:0005085">
    <property type="term" value="F:guanyl-nucleotide exchange factor activity"/>
    <property type="evidence" value="ECO:0007669"/>
    <property type="project" value="TreeGrafter"/>
</dbReference>
<dbReference type="SUPFAM" id="SSF81383">
    <property type="entry name" value="F-box domain"/>
    <property type="match status" value="1"/>
</dbReference>
<dbReference type="InterPro" id="IPR000408">
    <property type="entry name" value="Reg_chr_condens"/>
</dbReference>
<evidence type="ECO:0000256" key="1">
    <source>
        <dbReference type="SAM" id="MobiDB-lite"/>
    </source>
</evidence>
<dbReference type="AlphaFoldDB" id="A0A0D2DAR5"/>
<dbReference type="PANTHER" id="PTHR45982">
    <property type="entry name" value="REGULATOR OF CHROMOSOME CONDENSATION"/>
    <property type="match status" value="1"/>
</dbReference>
<feature type="compositionally biased region" description="Basic and acidic residues" evidence="1">
    <location>
        <begin position="571"/>
        <end position="580"/>
    </location>
</feature>
<dbReference type="Proteomes" id="UP000053342">
    <property type="component" value="Unassembled WGS sequence"/>
</dbReference>
<dbReference type="InterPro" id="IPR036047">
    <property type="entry name" value="F-box-like_dom_sf"/>
</dbReference>
<dbReference type="PANTHER" id="PTHR45982:SF3">
    <property type="entry name" value="F-BOX PROTEIN POF9"/>
    <property type="match status" value="1"/>
</dbReference>
<dbReference type="CDD" id="cd09917">
    <property type="entry name" value="F-box_SF"/>
    <property type="match status" value="1"/>
</dbReference>
<gene>
    <name evidence="3" type="ORF">PV06_07421</name>
</gene>
<dbReference type="STRING" id="215243.A0A0D2DAR5"/>
<keyword evidence="4" id="KW-1185">Reference proteome</keyword>
<proteinExistence type="predicted"/>
<feature type="domain" description="F-box" evidence="2">
    <location>
        <begin position="1"/>
        <end position="47"/>
    </location>
</feature>
<dbReference type="Gene3D" id="2.130.10.30">
    <property type="entry name" value="Regulator of chromosome condensation 1/beta-lactamase-inhibitor protein II"/>
    <property type="match status" value="1"/>
</dbReference>
<evidence type="ECO:0000313" key="4">
    <source>
        <dbReference type="Proteomes" id="UP000053342"/>
    </source>
</evidence>
<dbReference type="EMBL" id="KN847338">
    <property type="protein sequence ID" value="KIW40203.1"/>
    <property type="molecule type" value="Genomic_DNA"/>
</dbReference>